<name>A0A0A9Q1Q0_ARUDO</name>
<evidence type="ECO:0000313" key="1">
    <source>
        <dbReference type="EMBL" id="JAD60541.1"/>
    </source>
</evidence>
<protein>
    <submittedName>
        <fullName evidence="1">Uncharacterized protein</fullName>
    </submittedName>
</protein>
<accession>A0A0A9Q1Q0</accession>
<proteinExistence type="predicted"/>
<organism evidence="1">
    <name type="scientific">Arundo donax</name>
    <name type="common">Giant reed</name>
    <name type="synonym">Donax arundinaceus</name>
    <dbReference type="NCBI Taxonomy" id="35708"/>
    <lineage>
        <taxon>Eukaryota</taxon>
        <taxon>Viridiplantae</taxon>
        <taxon>Streptophyta</taxon>
        <taxon>Embryophyta</taxon>
        <taxon>Tracheophyta</taxon>
        <taxon>Spermatophyta</taxon>
        <taxon>Magnoliopsida</taxon>
        <taxon>Liliopsida</taxon>
        <taxon>Poales</taxon>
        <taxon>Poaceae</taxon>
        <taxon>PACMAD clade</taxon>
        <taxon>Arundinoideae</taxon>
        <taxon>Arundineae</taxon>
        <taxon>Arundo</taxon>
    </lineage>
</organism>
<dbReference type="AlphaFoldDB" id="A0A0A9Q1Q0"/>
<reference evidence="1" key="1">
    <citation type="submission" date="2014-09" db="EMBL/GenBank/DDBJ databases">
        <authorList>
            <person name="Magalhaes I.L.F."/>
            <person name="Oliveira U."/>
            <person name="Santos F.R."/>
            <person name="Vidigal T.H.D.A."/>
            <person name="Brescovit A.D."/>
            <person name="Santos A.J."/>
        </authorList>
    </citation>
    <scope>NUCLEOTIDE SEQUENCE</scope>
    <source>
        <tissue evidence="1">Shoot tissue taken approximately 20 cm above the soil surface</tissue>
    </source>
</reference>
<reference evidence="1" key="2">
    <citation type="journal article" date="2015" name="Data Brief">
        <title>Shoot transcriptome of the giant reed, Arundo donax.</title>
        <authorList>
            <person name="Barrero R.A."/>
            <person name="Guerrero F.D."/>
            <person name="Moolhuijzen P."/>
            <person name="Goolsby J.A."/>
            <person name="Tidwell J."/>
            <person name="Bellgard S.E."/>
            <person name="Bellgard M.I."/>
        </authorList>
    </citation>
    <scope>NUCLEOTIDE SEQUENCE</scope>
    <source>
        <tissue evidence="1">Shoot tissue taken approximately 20 cm above the soil surface</tissue>
    </source>
</reference>
<sequence length="24" mass="2431">MAGVQFTECSGDLDNLCADVSVVG</sequence>
<dbReference type="EMBL" id="GBRH01237354">
    <property type="protein sequence ID" value="JAD60541.1"/>
    <property type="molecule type" value="Transcribed_RNA"/>
</dbReference>